<accession>A0A699S2X9</accession>
<feature type="domain" description="Retroviral polymerase SH3-like" evidence="1">
    <location>
        <begin position="62"/>
        <end position="117"/>
    </location>
</feature>
<evidence type="ECO:0000313" key="2">
    <source>
        <dbReference type="EMBL" id="GFC91731.1"/>
    </source>
</evidence>
<reference evidence="2" key="1">
    <citation type="journal article" date="2019" name="Sci. Rep.">
        <title>Draft genome of Tanacetum cinerariifolium, the natural source of mosquito coil.</title>
        <authorList>
            <person name="Yamashiro T."/>
            <person name="Shiraishi A."/>
            <person name="Satake H."/>
            <person name="Nakayama K."/>
        </authorList>
    </citation>
    <scope>NUCLEOTIDE SEQUENCE</scope>
</reference>
<gene>
    <name evidence="2" type="ORF">Tci_863701</name>
</gene>
<comment type="caution">
    <text evidence="2">The sequence shown here is derived from an EMBL/GenBank/DDBJ whole genome shotgun (WGS) entry which is preliminary data.</text>
</comment>
<dbReference type="InterPro" id="IPR039537">
    <property type="entry name" value="Retrotran_Ty1/copia-like"/>
</dbReference>
<dbReference type="AlphaFoldDB" id="A0A699S2X9"/>
<name>A0A699S2X9_TANCI</name>
<protein>
    <submittedName>
        <fullName evidence="2">Retrovirus-related Pol polyprotein from transposon TNT 1-94</fullName>
    </submittedName>
</protein>
<dbReference type="Pfam" id="PF25597">
    <property type="entry name" value="SH3_retrovirus"/>
    <property type="match status" value="1"/>
</dbReference>
<sequence length="179" mass="20697">MVIDEFCEEKDSKLLITFWAEAVNTACYVQNRVLVVKLYFKTPYEMFRGRTPALSFMRPFGCHVTILNTLDHLGKFDGKSDKGFFVGYSTNSKAFRVYNTRTRKVEENLHIKFLEYKTLIAGDGPKWLFDIDNLSESMNYVQVSARTHFNDFAGKRASFNAGQSSLEEEHSQDYILMPL</sequence>
<dbReference type="EMBL" id="BKCJ011133385">
    <property type="protein sequence ID" value="GFC91731.1"/>
    <property type="molecule type" value="Genomic_DNA"/>
</dbReference>
<organism evidence="2">
    <name type="scientific">Tanacetum cinerariifolium</name>
    <name type="common">Dalmatian daisy</name>
    <name type="synonym">Chrysanthemum cinerariifolium</name>
    <dbReference type="NCBI Taxonomy" id="118510"/>
    <lineage>
        <taxon>Eukaryota</taxon>
        <taxon>Viridiplantae</taxon>
        <taxon>Streptophyta</taxon>
        <taxon>Embryophyta</taxon>
        <taxon>Tracheophyta</taxon>
        <taxon>Spermatophyta</taxon>
        <taxon>Magnoliopsida</taxon>
        <taxon>eudicotyledons</taxon>
        <taxon>Gunneridae</taxon>
        <taxon>Pentapetalae</taxon>
        <taxon>asterids</taxon>
        <taxon>campanulids</taxon>
        <taxon>Asterales</taxon>
        <taxon>Asteraceae</taxon>
        <taxon>Asteroideae</taxon>
        <taxon>Anthemideae</taxon>
        <taxon>Anthemidinae</taxon>
        <taxon>Tanacetum</taxon>
    </lineage>
</organism>
<dbReference type="PANTHER" id="PTHR42648">
    <property type="entry name" value="TRANSPOSASE, PUTATIVE-RELATED"/>
    <property type="match status" value="1"/>
</dbReference>
<dbReference type="InterPro" id="IPR057670">
    <property type="entry name" value="SH3_retrovirus"/>
</dbReference>
<evidence type="ECO:0000259" key="1">
    <source>
        <dbReference type="Pfam" id="PF25597"/>
    </source>
</evidence>
<proteinExistence type="predicted"/>
<dbReference type="PANTHER" id="PTHR42648:SF32">
    <property type="entry name" value="RIBONUCLEASE H-LIKE DOMAIN, GAG-PRE-INTEGRASE DOMAIN PROTEIN-RELATED"/>
    <property type="match status" value="1"/>
</dbReference>